<dbReference type="PANTHER" id="PTHR47966">
    <property type="entry name" value="BETA-SITE APP-CLEAVING ENZYME, ISOFORM A-RELATED"/>
    <property type="match status" value="1"/>
</dbReference>
<dbReference type="InterPro" id="IPR021109">
    <property type="entry name" value="Peptidase_aspartic_dom_sf"/>
</dbReference>
<dbReference type="EMBL" id="ML122258">
    <property type="protein sequence ID" value="RPD62709.1"/>
    <property type="molecule type" value="Genomic_DNA"/>
</dbReference>
<keyword evidence="5" id="KW-1133">Transmembrane helix</keyword>
<evidence type="ECO:0000259" key="7">
    <source>
        <dbReference type="PROSITE" id="PS51767"/>
    </source>
</evidence>
<keyword evidence="9" id="KW-1185">Reference proteome</keyword>
<dbReference type="PROSITE" id="PS51767">
    <property type="entry name" value="PEPTIDASE_A1"/>
    <property type="match status" value="1"/>
</dbReference>
<dbReference type="InterPro" id="IPR034164">
    <property type="entry name" value="Pepsin-like_dom"/>
</dbReference>
<dbReference type="Proteomes" id="UP000313359">
    <property type="component" value="Unassembled WGS sequence"/>
</dbReference>
<organism evidence="8 9">
    <name type="scientific">Lentinus tigrinus ALCF2SS1-6</name>
    <dbReference type="NCBI Taxonomy" id="1328759"/>
    <lineage>
        <taxon>Eukaryota</taxon>
        <taxon>Fungi</taxon>
        <taxon>Dikarya</taxon>
        <taxon>Basidiomycota</taxon>
        <taxon>Agaricomycotina</taxon>
        <taxon>Agaricomycetes</taxon>
        <taxon>Polyporales</taxon>
        <taxon>Polyporaceae</taxon>
        <taxon>Lentinus</taxon>
    </lineage>
</organism>
<name>A0A5C2SHW1_9APHY</name>
<evidence type="ECO:0000256" key="5">
    <source>
        <dbReference type="SAM" id="Phobius"/>
    </source>
</evidence>
<dbReference type="InterPro" id="IPR033121">
    <property type="entry name" value="PEPTIDASE_A1"/>
</dbReference>
<reference evidence="8" key="1">
    <citation type="journal article" date="2018" name="Genome Biol. Evol.">
        <title>Genomics and development of Lentinus tigrinus, a white-rot wood-decaying mushroom with dimorphic fruiting bodies.</title>
        <authorList>
            <person name="Wu B."/>
            <person name="Xu Z."/>
            <person name="Knudson A."/>
            <person name="Carlson A."/>
            <person name="Chen N."/>
            <person name="Kovaka S."/>
            <person name="LaButti K."/>
            <person name="Lipzen A."/>
            <person name="Pennachio C."/>
            <person name="Riley R."/>
            <person name="Schakwitz W."/>
            <person name="Umezawa K."/>
            <person name="Ohm R.A."/>
            <person name="Grigoriev I.V."/>
            <person name="Nagy L.G."/>
            <person name="Gibbons J."/>
            <person name="Hibbett D."/>
        </authorList>
    </citation>
    <scope>NUCLEOTIDE SEQUENCE [LARGE SCALE GENOMIC DNA]</scope>
    <source>
        <strain evidence="8">ALCF2SS1-6</strain>
    </source>
</reference>
<accession>A0A5C2SHW1</accession>
<keyword evidence="5" id="KW-0812">Transmembrane</keyword>
<dbReference type="PRINTS" id="PR00792">
    <property type="entry name" value="PEPSIN"/>
</dbReference>
<evidence type="ECO:0000256" key="6">
    <source>
        <dbReference type="SAM" id="SignalP"/>
    </source>
</evidence>
<dbReference type="AlphaFoldDB" id="A0A5C2SHW1"/>
<dbReference type="SUPFAM" id="SSF50630">
    <property type="entry name" value="Acid proteases"/>
    <property type="match status" value="1"/>
</dbReference>
<evidence type="ECO:0000256" key="2">
    <source>
        <dbReference type="ARBA" id="ARBA00022750"/>
    </source>
</evidence>
<evidence type="ECO:0000256" key="1">
    <source>
        <dbReference type="ARBA" id="ARBA00007447"/>
    </source>
</evidence>
<dbReference type="STRING" id="1328759.A0A5C2SHW1"/>
<keyword evidence="6" id="KW-0732">Signal</keyword>
<dbReference type="InterPro" id="IPR001461">
    <property type="entry name" value="Aspartic_peptidase_A1"/>
</dbReference>
<evidence type="ECO:0000313" key="8">
    <source>
        <dbReference type="EMBL" id="RPD62709.1"/>
    </source>
</evidence>
<feature type="compositionally biased region" description="Basic and acidic residues" evidence="4">
    <location>
        <begin position="517"/>
        <end position="532"/>
    </location>
</feature>
<keyword evidence="3" id="KW-0378">Hydrolase</keyword>
<feature type="compositionally biased region" description="Polar residues" evidence="4">
    <location>
        <begin position="498"/>
        <end position="511"/>
    </location>
</feature>
<dbReference type="OrthoDB" id="15189at2759"/>
<comment type="similarity">
    <text evidence="1 3">Belongs to the peptidase A1 family.</text>
</comment>
<evidence type="ECO:0000313" key="9">
    <source>
        <dbReference type="Proteomes" id="UP000313359"/>
    </source>
</evidence>
<feature type="transmembrane region" description="Helical" evidence="5">
    <location>
        <begin position="455"/>
        <end position="475"/>
    </location>
</feature>
<protein>
    <submittedName>
        <fullName evidence="8">Aspartic peptidase A1</fullName>
    </submittedName>
</protein>
<feature type="domain" description="Peptidase A1" evidence="7">
    <location>
        <begin position="55"/>
        <end position="386"/>
    </location>
</feature>
<dbReference type="PANTHER" id="PTHR47966:SF73">
    <property type="entry name" value="PEPTIDASE A1 DOMAIN-CONTAINING PROTEIN"/>
    <property type="match status" value="1"/>
</dbReference>
<keyword evidence="3" id="KW-0645">Protease</keyword>
<dbReference type="CDD" id="cd05471">
    <property type="entry name" value="pepsin_like"/>
    <property type="match status" value="1"/>
</dbReference>
<dbReference type="Pfam" id="PF00026">
    <property type="entry name" value="Asp"/>
    <property type="match status" value="1"/>
</dbReference>
<gene>
    <name evidence="8" type="ORF">L227DRAFT_498327</name>
</gene>
<dbReference type="Gene3D" id="2.40.70.10">
    <property type="entry name" value="Acid Proteases"/>
    <property type="match status" value="2"/>
</dbReference>
<dbReference type="InterPro" id="IPR001969">
    <property type="entry name" value="Aspartic_peptidase_AS"/>
</dbReference>
<feature type="chain" id="PRO_5022856769" evidence="6">
    <location>
        <begin position="22"/>
        <end position="544"/>
    </location>
</feature>
<feature type="signal peptide" evidence="6">
    <location>
        <begin position="1"/>
        <end position="21"/>
    </location>
</feature>
<proteinExistence type="inferred from homology"/>
<sequence>MRSFLPVLSLLLLELDAHVRALSFDVHVRERANTLTRRATGSHTVPIANTHNSEYIANITLGGREIPVLLDTGSSDLWVTGSVTNAKDLGKSVSLSYAVGKAAGDVYTADLQFANYTVQDQAFLLVQDTSSFSVDIKAQGYEGLIGLGPNTGSVIRDEVDDATGDSVLDRIFSQNTTSSNYLTILLDREGDPASPATGQLTISELLPQYTNISSMPKLPVTKVHKLTDEDQHWQVLTDVNGVIGPDGQPIQIDSIVPSAPDGQLVAVFDSGFTLPQVPRAMADAIYGRVQGAEYNSASEVWTIPCDQYLNISFKFGGMEYPIHPLDVSSSDFNMVDSTGNTVCVGTFQPITSAFSLLGEYDIILGMAFMRNTYTLLDYGNFMENVANDRGDPFLQLLPVTDVAAARQDFIKVRLNGDDTTGDSSHALLPADQMQHSPISEAEKKKQYEEMILSRWPYIFIGCLGFVIIVAGLIIWRCCVHRRKKREAAAASMRLPDTTPRSPNPHQISFKNLENGDMEMRESKGYDSYRGSDYRPSFASSRTRV</sequence>
<keyword evidence="2 3" id="KW-0064">Aspartyl protease</keyword>
<keyword evidence="5" id="KW-0472">Membrane</keyword>
<feature type="region of interest" description="Disordered" evidence="4">
    <location>
        <begin position="489"/>
        <end position="544"/>
    </location>
</feature>
<evidence type="ECO:0000256" key="4">
    <source>
        <dbReference type="SAM" id="MobiDB-lite"/>
    </source>
</evidence>
<evidence type="ECO:0000256" key="3">
    <source>
        <dbReference type="RuleBase" id="RU000454"/>
    </source>
</evidence>
<dbReference type="GO" id="GO:0004190">
    <property type="term" value="F:aspartic-type endopeptidase activity"/>
    <property type="evidence" value="ECO:0007669"/>
    <property type="project" value="UniProtKB-KW"/>
</dbReference>
<dbReference type="GO" id="GO:0006508">
    <property type="term" value="P:proteolysis"/>
    <property type="evidence" value="ECO:0007669"/>
    <property type="project" value="UniProtKB-KW"/>
</dbReference>
<dbReference type="PROSITE" id="PS00141">
    <property type="entry name" value="ASP_PROTEASE"/>
    <property type="match status" value="1"/>
</dbReference>